<feature type="transmembrane region" description="Helical" evidence="1">
    <location>
        <begin position="123"/>
        <end position="141"/>
    </location>
</feature>
<evidence type="ECO:0000313" key="2">
    <source>
        <dbReference type="EMBL" id="ODM99266.1"/>
    </source>
</evidence>
<keyword evidence="1" id="KW-1133">Transmembrane helix</keyword>
<comment type="caution">
    <text evidence="2">The sequence shown here is derived from an EMBL/GenBank/DDBJ whole genome shotgun (WGS) entry which is preliminary data.</text>
</comment>
<keyword evidence="1" id="KW-0812">Transmembrane</keyword>
<dbReference type="Proteomes" id="UP000094527">
    <property type="component" value="Unassembled WGS sequence"/>
</dbReference>
<dbReference type="AlphaFoldDB" id="A0A1D2N1U9"/>
<feature type="transmembrane region" description="Helical" evidence="1">
    <location>
        <begin position="48"/>
        <end position="66"/>
    </location>
</feature>
<feature type="transmembrane region" description="Helical" evidence="1">
    <location>
        <begin position="18"/>
        <end position="36"/>
    </location>
</feature>
<name>A0A1D2N1U9_ORCCI</name>
<dbReference type="EMBL" id="LJIJ01000290">
    <property type="protein sequence ID" value="ODM99266.1"/>
    <property type="molecule type" value="Genomic_DNA"/>
</dbReference>
<gene>
    <name evidence="2" type="ORF">Ocin01_07424</name>
</gene>
<keyword evidence="3" id="KW-1185">Reference proteome</keyword>
<keyword evidence="1" id="KW-0472">Membrane</keyword>
<reference evidence="2 3" key="1">
    <citation type="journal article" date="2016" name="Genome Biol. Evol.">
        <title>Gene Family Evolution Reflects Adaptation to Soil Environmental Stressors in the Genome of the Collembolan Orchesella cincta.</title>
        <authorList>
            <person name="Faddeeva-Vakhrusheva A."/>
            <person name="Derks M.F."/>
            <person name="Anvar S.Y."/>
            <person name="Agamennone V."/>
            <person name="Suring W."/>
            <person name="Smit S."/>
            <person name="van Straalen N.M."/>
            <person name="Roelofs D."/>
        </authorList>
    </citation>
    <scope>NUCLEOTIDE SEQUENCE [LARGE SCALE GENOMIC DNA]</scope>
    <source>
        <tissue evidence="2">Mixed pool</tissue>
    </source>
</reference>
<evidence type="ECO:0000256" key="1">
    <source>
        <dbReference type="SAM" id="Phobius"/>
    </source>
</evidence>
<sequence>MENVQHIQTGRRVGYLDLVASIIHFCYVVVDLSVFFKDINTNIRTGMAIFKIIALVGGVWLSYMLIESTQKDSIKNANRYAQIWVSGKTSIVAFFLIIIIRFFANGRPIYQKELKEFRYPAEAVSTIVLTITFICLAYPYIKELMELRKLEKDRK</sequence>
<evidence type="ECO:0000313" key="3">
    <source>
        <dbReference type="Proteomes" id="UP000094527"/>
    </source>
</evidence>
<protein>
    <recommendedName>
        <fullName evidence="4">Transmembrane protein</fullName>
    </recommendedName>
</protein>
<evidence type="ECO:0008006" key="4">
    <source>
        <dbReference type="Google" id="ProtNLM"/>
    </source>
</evidence>
<proteinExistence type="predicted"/>
<feature type="transmembrane region" description="Helical" evidence="1">
    <location>
        <begin position="81"/>
        <end position="103"/>
    </location>
</feature>
<accession>A0A1D2N1U9</accession>
<organism evidence="2 3">
    <name type="scientific">Orchesella cincta</name>
    <name type="common">Springtail</name>
    <name type="synonym">Podura cincta</name>
    <dbReference type="NCBI Taxonomy" id="48709"/>
    <lineage>
        <taxon>Eukaryota</taxon>
        <taxon>Metazoa</taxon>
        <taxon>Ecdysozoa</taxon>
        <taxon>Arthropoda</taxon>
        <taxon>Hexapoda</taxon>
        <taxon>Collembola</taxon>
        <taxon>Entomobryomorpha</taxon>
        <taxon>Entomobryoidea</taxon>
        <taxon>Orchesellidae</taxon>
        <taxon>Orchesellinae</taxon>
        <taxon>Orchesella</taxon>
    </lineage>
</organism>